<dbReference type="SMR" id="A0A1S3Z6U8"/>
<dbReference type="SMART" id="SM00184">
    <property type="entry name" value="RING"/>
    <property type="match status" value="1"/>
</dbReference>
<evidence type="ECO:0000256" key="5">
    <source>
        <dbReference type="ARBA" id="ARBA00022833"/>
    </source>
</evidence>
<evidence type="ECO:0000256" key="4">
    <source>
        <dbReference type="ARBA" id="ARBA00022771"/>
    </source>
</evidence>
<dbReference type="PANTHER" id="PTHR15710">
    <property type="entry name" value="E3 UBIQUITIN-PROTEIN LIGASE PRAJA"/>
    <property type="match status" value="1"/>
</dbReference>
<comment type="catalytic activity">
    <reaction evidence="1">
        <text>S-ubiquitinyl-[E2 ubiquitin-conjugating enzyme]-L-cysteine + [acceptor protein]-L-lysine = [E2 ubiquitin-conjugating enzyme]-L-cysteine + N(6)-ubiquitinyl-[acceptor protein]-L-lysine.</text>
        <dbReference type="EC" id="2.3.2.27"/>
    </reaction>
</comment>
<dbReference type="PROSITE" id="PS50089">
    <property type="entry name" value="ZF_RING_2"/>
    <property type="match status" value="1"/>
</dbReference>
<keyword evidence="3" id="KW-0479">Metal-binding</keyword>
<protein>
    <recommendedName>
        <fullName evidence="2">RING-type E3 ubiquitin transferase</fullName>
        <ecNumber evidence="2">2.3.2.27</ecNumber>
    </recommendedName>
</protein>
<name>A0A1S3Z6U8_TOBAC</name>
<dbReference type="Pfam" id="PF13639">
    <property type="entry name" value="zf-RING_2"/>
    <property type="match status" value="1"/>
</dbReference>
<evidence type="ECO:0000256" key="3">
    <source>
        <dbReference type="ARBA" id="ARBA00022723"/>
    </source>
</evidence>
<dbReference type="SUPFAM" id="SSF57850">
    <property type="entry name" value="RING/U-box"/>
    <property type="match status" value="1"/>
</dbReference>
<evidence type="ECO:0000256" key="6">
    <source>
        <dbReference type="PROSITE-ProRule" id="PRU00175"/>
    </source>
</evidence>
<feature type="domain" description="RING-type" evidence="7">
    <location>
        <begin position="151"/>
        <end position="192"/>
    </location>
</feature>
<dbReference type="GO" id="GO:0016567">
    <property type="term" value="P:protein ubiquitination"/>
    <property type="evidence" value="ECO:0000318"/>
    <property type="project" value="GO_Central"/>
</dbReference>
<reference evidence="8" key="1">
    <citation type="submission" date="2025-08" db="UniProtKB">
        <authorList>
            <consortium name="RefSeq"/>
        </authorList>
    </citation>
    <scope>IDENTIFICATION</scope>
</reference>
<dbReference type="RefSeq" id="XP_016460079.1">
    <property type="nucleotide sequence ID" value="XM_016604593.1"/>
</dbReference>
<dbReference type="KEGG" id="nta:107783610"/>
<proteinExistence type="predicted"/>
<dbReference type="GO" id="GO:0061630">
    <property type="term" value="F:ubiquitin protein ligase activity"/>
    <property type="evidence" value="ECO:0000318"/>
    <property type="project" value="GO_Central"/>
</dbReference>
<gene>
    <name evidence="8" type="primary">LOC107783610</name>
</gene>
<evidence type="ECO:0000259" key="7">
    <source>
        <dbReference type="PROSITE" id="PS50089"/>
    </source>
</evidence>
<dbReference type="AlphaFoldDB" id="A0A1S3Z6U8"/>
<dbReference type="EC" id="2.3.2.27" evidence="2"/>
<keyword evidence="5" id="KW-0862">Zinc</keyword>
<evidence type="ECO:0000313" key="8">
    <source>
        <dbReference type="RefSeq" id="XP_016460079.1"/>
    </source>
</evidence>
<dbReference type="InterPro" id="IPR011016">
    <property type="entry name" value="Znf_RING-CH"/>
</dbReference>
<organism evidence="8">
    <name type="scientific">Nicotiana tabacum</name>
    <name type="common">Common tobacco</name>
    <dbReference type="NCBI Taxonomy" id="4097"/>
    <lineage>
        <taxon>Eukaryota</taxon>
        <taxon>Viridiplantae</taxon>
        <taxon>Streptophyta</taxon>
        <taxon>Embryophyta</taxon>
        <taxon>Tracheophyta</taxon>
        <taxon>Spermatophyta</taxon>
        <taxon>Magnoliopsida</taxon>
        <taxon>eudicotyledons</taxon>
        <taxon>Gunneridae</taxon>
        <taxon>Pentapetalae</taxon>
        <taxon>asterids</taxon>
        <taxon>lamiids</taxon>
        <taxon>Solanales</taxon>
        <taxon>Solanaceae</taxon>
        <taxon>Nicotianoideae</taxon>
        <taxon>Nicotianeae</taxon>
        <taxon>Nicotiana</taxon>
    </lineage>
</organism>
<evidence type="ECO:0000256" key="1">
    <source>
        <dbReference type="ARBA" id="ARBA00000900"/>
    </source>
</evidence>
<dbReference type="InterPro" id="IPR013083">
    <property type="entry name" value="Znf_RING/FYVE/PHD"/>
</dbReference>
<dbReference type="GO" id="GO:0008270">
    <property type="term" value="F:zinc ion binding"/>
    <property type="evidence" value="ECO:0007669"/>
    <property type="project" value="UniProtKB-KW"/>
</dbReference>
<dbReference type="PANTHER" id="PTHR15710:SF194">
    <property type="entry name" value="RING_U-BOX SUPERFAMILY PROTEIN"/>
    <property type="match status" value="1"/>
</dbReference>
<accession>A0A1S3Z6U8</accession>
<dbReference type="OrthoDB" id="1286906at2759"/>
<dbReference type="OMA" id="ILEEHQH"/>
<sequence>MTLNLEFDSNIYSDYTILTPSQLSSCGNPNNPDFLVQFRVYFSHDSTSMHLYTSKTVILRSDSIITDLNHYAIPLFGSLGILEEHQHNLVSEISSFADELASDNSNAGHETMFPIVVSIVFYQARRKEEAAALIKELGKVAVKEEDYTEECPICLDKPSIGEEITYMPCSHFCHSHCLLMWFQKNSSCPFCRFHC</sequence>
<dbReference type="SMART" id="SM00744">
    <property type="entry name" value="RINGv"/>
    <property type="match status" value="1"/>
</dbReference>
<keyword evidence="4 6" id="KW-0863">Zinc-finger</keyword>
<dbReference type="InterPro" id="IPR001841">
    <property type="entry name" value="Znf_RING"/>
</dbReference>
<dbReference type="GO" id="GO:0005737">
    <property type="term" value="C:cytoplasm"/>
    <property type="evidence" value="ECO:0000318"/>
    <property type="project" value="GO_Central"/>
</dbReference>
<dbReference type="Gene3D" id="3.30.40.10">
    <property type="entry name" value="Zinc/RING finger domain, C3HC4 (zinc finger)"/>
    <property type="match status" value="1"/>
</dbReference>
<dbReference type="PaxDb" id="4097-A0A1S3Z6U8"/>
<evidence type="ECO:0000256" key="2">
    <source>
        <dbReference type="ARBA" id="ARBA00012483"/>
    </source>
</evidence>